<dbReference type="Gene3D" id="3.30.40.10">
    <property type="entry name" value="Zinc/RING finger domain, C3HC4 (zinc finger)"/>
    <property type="match status" value="1"/>
</dbReference>
<dbReference type="PANTHER" id="PTHR42647">
    <property type="entry name" value="SBP (S-RIBONUCLEASE BINDING PROTEIN) FAMILY PROTEIN"/>
    <property type="match status" value="1"/>
</dbReference>
<evidence type="ECO:0000256" key="2">
    <source>
        <dbReference type="ARBA" id="ARBA00022771"/>
    </source>
</evidence>
<sequence length="256" mass="29200">MTVEAQFCSENLGLTDWPMSSDLGIDDGVYLNLQERPPQQTNNLHHHHQGFQFVGINGYNQGASSTSSGNNWSSMAFSQFLSALLDKQIQEIDWVLHLQNEGLKATLQAESRHQLLYLLQRYESKWTTLMLQRDESLVLATKKSKELQQCLRKIEMEKQNWQRKAKESEAKVAELNSTLIRVTEREAESFCGSSNRGESEKTMKNWCKLCRSRRSCVVLLPCRHLCSCSCKSCEAFVGFCPVCESVKEASMEVYLA</sequence>
<dbReference type="PROSITE" id="PS50089">
    <property type="entry name" value="ZF_RING_2"/>
    <property type="match status" value="1"/>
</dbReference>
<evidence type="ECO:0000256" key="3">
    <source>
        <dbReference type="ARBA" id="ARBA00022833"/>
    </source>
</evidence>
<gene>
    <name evidence="7" type="ORF">Acr_04g0010010</name>
</gene>
<accession>A0A7J0EIG1</accession>
<dbReference type="EMBL" id="BJWL01000004">
    <property type="protein sequence ID" value="GFY86263.1"/>
    <property type="molecule type" value="Genomic_DNA"/>
</dbReference>
<evidence type="ECO:0000256" key="5">
    <source>
        <dbReference type="SAM" id="Coils"/>
    </source>
</evidence>
<evidence type="ECO:0000259" key="6">
    <source>
        <dbReference type="PROSITE" id="PS50089"/>
    </source>
</evidence>
<evidence type="ECO:0000256" key="4">
    <source>
        <dbReference type="PROSITE-ProRule" id="PRU00175"/>
    </source>
</evidence>
<dbReference type="GO" id="GO:0004842">
    <property type="term" value="F:ubiquitin-protein transferase activity"/>
    <property type="evidence" value="ECO:0007669"/>
    <property type="project" value="TreeGrafter"/>
</dbReference>
<keyword evidence="1" id="KW-0479">Metal-binding</keyword>
<keyword evidence="3" id="KW-0862">Zinc</keyword>
<dbReference type="FunFam" id="3.30.40.10:FF:000239">
    <property type="entry name" value="probable BOI-related E3 ubiquitin-protein ligase 2"/>
    <property type="match status" value="1"/>
</dbReference>
<dbReference type="Proteomes" id="UP000585474">
    <property type="component" value="Unassembled WGS sequence"/>
</dbReference>
<keyword evidence="2 4" id="KW-0863">Zinc-finger</keyword>
<reference evidence="7 8" key="1">
    <citation type="submission" date="2019-07" db="EMBL/GenBank/DDBJ databases">
        <title>De Novo Assembly of kiwifruit Actinidia rufa.</title>
        <authorList>
            <person name="Sugita-Konishi S."/>
            <person name="Sato K."/>
            <person name="Mori E."/>
            <person name="Abe Y."/>
            <person name="Kisaki G."/>
            <person name="Hamano K."/>
            <person name="Suezawa K."/>
            <person name="Otani M."/>
            <person name="Fukuda T."/>
            <person name="Manabe T."/>
            <person name="Gomi K."/>
            <person name="Tabuchi M."/>
            <person name="Akimitsu K."/>
            <person name="Kataoka I."/>
        </authorList>
    </citation>
    <scope>NUCLEOTIDE SEQUENCE [LARGE SCALE GENOMIC DNA]</scope>
    <source>
        <strain evidence="8">cv. Fuchu</strain>
    </source>
</reference>
<keyword evidence="5" id="KW-0175">Coiled coil</keyword>
<feature type="coiled-coil region" evidence="5">
    <location>
        <begin position="144"/>
        <end position="185"/>
    </location>
</feature>
<evidence type="ECO:0000313" key="8">
    <source>
        <dbReference type="Proteomes" id="UP000585474"/>
    </source>
</evidence>
<dbReference type="OrthoDB" id="1711136at2759"/>
<proteinExistence type="predicted"/>
<evidence type="ECO:0000256" key="1">
    <source>
        <dbReference type="ARBA" id="ARBA00022723"/>
    </source>
</evidence>
<name>A0A7J0EIG1_9ERIC</name>
<comment type="caution">
    <text evidence="7">The sequence shown here is derived from an EMBL/GenBank/DDBJ whole genome shotgun (WGS) entry which is preliminary data.</text>
</comment>
<dbReference type="InterPro" id="IPR013083">
    <property type="entry name" value="Znf_RING/FYVE/PHD"/>
</dbReference>
<evidence type="ECO:0000313" key="7">
    <source>
        <dbReference type="EMBL" id="GFY86263.1"/>
    </source>
</evidence>
<dbReference type="InterPro" id="IPR001841">
    <property type="entry name" value="Znf_RING"/>
</dbReference>
<keyword evidence="8" id="KW-1185">Reference proteome</keyword>
<dbReference type="AlphaFoldDB" id="A0A7J0EIG1"/>
<dbReference type="PANTHER" id="PTHR42647:SF22">
    <property type="entry name" value="BOI-RELATED E3 UBIQUITIN-PROTEIN LIGASE 2-RELATED"/>
    <property type="match status" value="1"/>
</dbReference>
<organism evidence="7 8">
    <name type="scientific">Actinidia rufa</name>
    <dbReference type="NCBI Taxonomy" id="165716"/>
    <lineage>
        <taxon>Eukaryota</taxon>
        <taxon>Viridiplantae</taxon>
        <taxon>Streptophyta</taxon>
        <taxon>Embryophyta</taxon>
        <taxon>Tracheophyta</taxon>
        <taxon>Spermatophyta</taxon>
        <taxon>Magnoliopsida</taxon>
        <taxon>eudicotyledons</taxon>
        <taxon>Gunneridae</taxon>
        <taxon>Pentapetalae</taxon>
        <taxon>asterids</taxon>
        <taxon>Ericales</taxon>
        <taxon>Actinidiaceae</taxon>
        <taxon>Actinidia</taxon>
    </lineage>
</organism>
<feature type="domain" description="RING-type" evidence="6">
    <location>
        <begin position="207"/>
        <end position="244"/>
    </location>
</feature>
<dbReference type="GO" id="GO:0008270">
    <property type="term" value="F:zinc ion binding"/>
    <property type="evidence" value="ECO:0007669"/>
    <property type="project" value="UniProtKB-KW"/>
</dbReference>
<protein>
    <recommendedName>
        <fullName evidence="6">RING-type domain-containing protein</fullName>
    </recommendedName>
</protein>